<dbReference type="FunFam" id="1.20.1720.10:FF:000004">
    <property type="entry name" value="EmrB/QacA family drug resistance transporter"/>
    <property type="match status" value="1"/>
</dbReference>
<feature type="transmembrane region" description="Helical" evidence="7">
    <location>
        <begin position="137"/>
        <end position="159"/>
    </location>
</feature>
<evidence type="ECO:0000256" key="2">
    <source>
        <dbReference type="ARBA" id="ARBA00022448"/>
    </source>
</evidence>
<dbReference type="CDD" id="cd17502">
    <property type="entry name" value="MFS_Azr1_MDR_like"/>
    <property type="match status" value="1"/>
</dbReference>
<dbReference type="GO" id="GO:0005886">
    <property type="term" value="C:plasma membrane"/>
    <property type="evidence" value="ECO:0007669"/>
    <property type="project" value="UniProtKB-SubCell"/>
</dbReference>
<dbReference type="SUPFAM" id="SSF103473">
    <property type="entry name" value="MFS general substrate transporter"/>
    <property type="match status" value="1"/>
</dbReference>
<feature type="transmembrane region" description="Helical" evidence="7">
    <location>
        <begin position="198"/>
        <end position="215"/>
    </location>
</feature>
<dbReference type="AlphaFoldDB" id="A0A3N4NF07"/>
<evidence type="ECO:0000313" key="10">
    <source>
        <dbReference type="EMBL" id="RPD90720.1"/>
    </source>
</evidence>
<feature type="transmembrane region" description="Helical" evidence="7">
    <location>
        <begin position="104"/>
        <end position="125"/>
    </location>
</feature>
<gene>
    <name evidence="10" type="ORF">EGM88_15330</name>
</gene>
<feature type="transmembrane region" description="Helical" evidence="7">
    <location>
        <begin position="357"/>
        <end position="382"/>
    </location>
</feature>
<dbReference type="PROSITE" id="PS50850">
    <property type="entry name" value="MFS"/>
    <property type="match status" value="1"/>
</dbReference>
<comment type="subcellular location">
    <subcellularLocation>
        <location evidence="1">Cell membrane</location>
        <topology evidence="1">Multi-pass membrane protein</topology>
    </subcellularLocation>
</comment>
<feature type="transmembrane region" description="Helical" evidence="7">
    <location>
        <begin position="165"/>
        <end position="186"/>
    </location>
</feature>
<dbReference type="InterPro" id="IPR011701">
    <property type="entry name" value="MFS"/>
</dbReference>
<dbReference type="PANTHER" id="PTHR23501:SF191">
    <property type="entry name" value="VACUOLAR BASIC AMINO ACID TRANSPORTER 4"/>
    <property type="match status" value="1"/>
</dbReference>
<keyword evidence="2" id="KW-0813">Transport</keyword>
<dbReference type="RefSeq" id="WP_123899271.1">
    <property type="nucleotide sequence ID" value="NZ_RPFJ01000098.1"/>
</dbReference>
<feature type="chain" id="PRO_5018223146" evidence="8">
    <location>
        <begin position="26"/>
        <end position="498"/>
    </location>
</feature>
<accession>A0A3N4NF07</accession>
<evidence type="ECO:0000256" key="8">
    <source>
        <dbReference type="SAM" id="SignalP"/>
    </source>
</evidence>
<name>A0A3N4NF07_9FLAO</name>
<proteinExistence type="predicted"/>
<feature type="signal peptide" evidence="8">
    <location>
        <begin position="1"/>
        <end position="25"/>
    </location>
</feature>
<dbReference type="PANTHER" id="PTHR23501">
    <property type="entry name" value="MAJOR FACILITATOR SUPERFAMILY"/>
    <property type="match status" value="1"/>
</dbReference>
<evidence type="ECO:0000313" key="11">
    <source>
        <dbReference type="Proteomes" id="UP000270856"/>
    </source>
</evidence>
<feature type="transmembrane region" description="Helical" evidence="7">
    <location>
        <begin position="468"/>
        <end position="488"/>
    </location>
</feature>
<dbReference type="Gene3D" id="1.20.1250.20">
    <property type="entry name" value="MFS general substrate transporter like domains"/>
    <property type="match status" value="1"/>
</dbReference>
<keyword evidence="11" id="KW-1185">Reference proteome</keyword>
<keyword evidence="5 7" id="KW-1133">Transmembrane helix</keyword>
<dbReference type="GO" id="GO:0022857">
    <property type="term" value="F:transmembrane transporter activity"/>
    <property type="evidence" value="ECO:0007669"/>
    <property type="project" value="InterPro"/>
</dbReference>
<feature type="transmembrane region" description="Helical" evidence="7">
    <location>
        <begin position="49"/>
        <end position="67"/>
    </location>
</feature>
<comment type="caution">
    <text evidence="10">The sequence shown here is derived from an EMBL/GenBank/DDBJ whole genome shotgun (WGS) entry which is preliminary data.</text>
</comment>
<keyword evidence="3" id="KW-1003">Cell membrane</keyword>
<dbReference type="OrthoDB" id="9807274at2"/>
<evidence type="ECO:0000256" key="5">
    <source>
        <dbReference type="ARBA" id="ARBA00022989"/>
    </source>
</evidence>
<dbReference type="PRINTS" id="PR01036">
    <property type="entry name" value="TCRTETB"/>
</dbReference>
<dbReference type="Proteomes" id="UP000270856">
    <property type="component" value="Unassembled WGS sequence"/>
</dbReference>
<feature type="domain" description="Major facilitator superfamily (MFS) profile" evidence="9">
    <location>
        <begin position="14"/>
        <end position="490"/>
    </location>
</feature>
<sequence>MNNHKQSPKRKSLILAALMTTMALAAMDSTIVATAIPQIVGDLGGFSLFSWLFSIYLLIQTITIPIYGKLADIYGRKPILIYGVIVFLLGSAACAGAWNMVSLIIFRGVQAVGAGAMVATINTIAADIYTIEERAKIQGWLSSVWGVSALIGPAIGGALADYVSWRWIFLINLPVGIGSITMISLFLKEKKSVKYTEIDWLGASALLITGAFIMFGMMEGGKLWDWMSYQTLIFISIALLLIVVTRKIEGAAKNPIIPKWVWKKRVLVGANLATIGMGCMTMGPSMFLPVFAQSILGVGAIVAGFILASMSVTWPLSSSLSGKLYLRIGFRNTALCGISIVITAVLIFLFVPFPSSIWTLVGIQLLMGAGFGLISTPLMVGVQSTVKWGQRGVVTGASMFSRYFGQSLGAAIFATIFNSKLFEKLTNAPENLKNDLPRVNEVVEVLQSADADASIQNYLQHSFFDATHLVYIGLLLLGLFTLTVLLITPKDFPSIDEF</sequence>
<reference evidence="10 11" key="1">
    <citation type="submission" date="2018-11" db="EMBL/GenBank/DDBJ databases">
        <title>Aureibaculum marinum gen. nov., sp. nov., a member of the family Flavobacteriaceae isolated from the Bohai Sea.</title>
        <authorList>
            <person name="Ji X."/>
        </authorList>
    </citation>
    <scope>NUCLEOTIDE SEQUENCE [LARGE SCALE GENOMIC DNA]</scope>
    <source>
        <strain evidence="10 11">BH-SD17</strain>
    </source>
</reference>
<dbReference type="InterPro" id="IPR020846">
    <property type="entry name" value="MFS_dom"/>
</dbReference>
<dbReference type="InterPro" id="IPR036259">
    <property type="entry name" value="MFS_trans_sf"/>
</dbReference>
<evidence type="ECO:0000256" key="6">
    <source>
        <dbReference type="ARBA" id="ARBA00023136"/>
    </source>
</evidence>
<feature type="transmembrane region" description="Helical" evidence="7">
    <location>
        <begin position="328"/>
        <end position="351"/>
    </location>
</feature>
<evidence type="ECO:0000256" key="1">
    <source>
        <dbReference type="ARBA" id="ARBA00004651"/>
    </source>
</evidence>
<evidence type="ECO:0000256" key="3">
    <source>
        <dbReference type="ARBA" id="ARBA00022475"/>
    </source>
</evidence>
<keyword evidence="6 7" id="KW-0472">Membrane</keyword>
<feature type="transmembrane region" description="Helical" evidence="7">
    <location>
        <begin position="266"/>
        <end position="288"/>
    </location>
</feature>
<evidence type="ECO:0000256" key="7">
    <source>
        <dbReference type="SAM" id="Phobius"/>
    </source>
</evidence>
<dbReference type="Gene3D" id="1.20.1720.10">
    <property type="entry name" value="Multidrug resistance protein D"/>
    <property type="match status" value="1"/>
</dbReference>
<evidence type="ECO:0000256" key="4">
    <source>
        <dbReference type="ARBA" id="ARBA00022692"/>
    </source>
</evidence>
<feature type="transmembrane region" description="Helical" evidence="7">
    <location>
        <begin position="294"/>
        <end position="316"/>
    </location>
</feature>
<protein>
    <submittedName>
        <fullName evidence="10">MFS transporter</fullName>
    </submittedName>
</protein>
<keyword evidence="4 7" id="KW-0812">Transmembrane</keyword>
<organism evidence="10 11">
    <name type="scientific">Aureibaculum marinum</name>
    <dbReference type="NCBI Taxonomy" id="2487930"/>
    <lineage>
        <taxon>Bacteria</taxon>
        <taxon>Pseudomonadati</taxon>
        <taxon>Bacteroidota</taxon>
        <taxon>Flavobacteriia</taxon>
        <taxon>Flavobacteriales</taxon>
        <taxon>Flavobacteriaceae</taxon>
        <taxon>Aureibaculum</taxon>
    </lineage>
</organism>
<evidence type="ECO:0000259" key="9">
    <source>
        <dbReference type="PROSITE" id="PS50850"/>
    </source>
</evidence>
<keyword evidence="8" id="KW-0732">Signal</keyword>
<dbReference type="Pfam" id="PF07690">
    <property type="entry name" value="MFS_1"/>
    <property type="match status" value="1"/>
</dbReference>
<feature type="transmembrane region" description="Helical" evidence="7">
    <location>
        <begin position="227"/>
        <end position="245"/>
    </location>
</feature>
<feature type="transmembrane region" description="Helical" evidence="7">
    <location>
        <begin position="79"/>
        <end position="98"/>
    </location>
</feature>
<dbReference type="EMBL" id="RPFJ01000098">
    <property type="protein sequence ID" value="RPD90720.1"/>
    <property type="molecule type" value="Genomic_DNA"/>
</dbReference>